<proteinExistence type="inferred from homology"/>
<evidence type="ECO:0000259" key="14">
    <source>
        <dbReference type="PROSITE" id="PS50262"/>
    </source>
</evidence>
<organism evidence="15 16">
    <name type="scientific">Polypterus senegalus</name>
    <name type="common">Senegal bichir</name>
    <dbReference type="NCBI Taxonomy" id="55291"/>
    <lineage>
        <taxon>Eukaryota</taxon>
        <taxon>Metazoa</taxon>
        <taxon>Chordata</taxon>
        <taxon>Craniata</taxon>
        <taxon>Vertebrata</taxon>
        <taxon>Euteleostomi</taxon>
        <taxon>Actinopterygii</taxon>
        <taxon>Polypteriformes</taxon>
        <taxon>Polypteridae</taxon>
        <taxon>Polypterus</taxon>
    </lineage>
</organism>
<dbReference type="PROSITE" id="PS00237">
    <property type="entry name" value="G_PROTEIN_RECEP_F1_1"/>
    <property type="match status" value="1"/>
</dbReference>
<evidence type="ECO:0000256" key="13">
    <source>
        <dbReference type="SAM" id="Phobius"/>
    </source>
</evidence>
<keyword evidence="8 12" id="KW-0675">Receptor</keyword>
<feature type="transmembrane region" description="Helical" evidence="13">
    <location>
        <begin position="226"/>
        <end position="245"/>
    </location>
</feature>
<dbReference type="EMBL" id="JAAWVN010017017">
    <property type="protein sequence ID" value="MBN3292544.1"/>
    <property type="molecule type" value="Genomic_DNA"/>
</dbReference>
<dbReference type="PANTHER" id="PTHR24225">
    <property type="entry name" value="CHEMOTACTIC RECEPTOR"/>
    <property type="match status" value="1"/>
</dbReference>
<comment type="subcellular location">
    <subcellularLocation>
        <location evidence="1">Cell membrane</location>
        <topology evidence="1">Multi-pass membrane protein</topology>
    </subcellularLocation>
</comment>
<dbReference type="Proteomes" id="UP001166052">
    <property type="component" value="Unassembled WGS sequence"/>
</dbReference>
<evidence type="ECO:0000256" key="4">
    <source>
        <dbReference type="ARBA" id="ARBA00022692"/>
    </source>
</evidence>
<feature type="non-terminal residue" evidence="15">
    <location>
        <position position="1"/>
    </location>
</feature>
<evidence type="ECO:0000256" key="10">
    <source>
        <dbReference type="ARBA" id="ARBA00023224"/>
    </source>
</evidence>
<dbReference type="PANTHER" id="PTHR24225:SF72">
    <property type="entry name" value="G-PROTEIN COUPLED RECEPTORS FAMILY 1 PROFILE DOMAIN-CONTAINING PROTEIN-RELATED"/>
    <property type="match status" value="1"/>
</dbReference>
<keyword evidence="4 12" id="KW-0812">Transmembrane</keyword>
<evidence type="ECO:0000256" key="5">
    <source>
        <dbReference type="ARBA" id="ARBA00022989"/>
    </source>
</evidence>
<dbReference type="Pfam" id="PF00001">
    <property type="entry name" value="7tm_1"/>
    <property type="match status" value="1"/>
</dbReference>
<dbReference type="SUPFAM" id="SSF81321">
    <property type="entry name" value="Family A G protein-coupled receptor-like"/>
    <property type="match status" value="1"/>
</dbReference>
<comment type="similarity">
    <text evidence="11">Belongs to the chemokine-like receptor (CMKLR) family.</text>
</comment>
<feature type="domain" description="G-protein coupled receptors family 1 profile" evidence="14">
    <location>
        <begin position="34"/>
        <end position="284"/>
    </location>
</feature>
<evidence type="ECO:0000256" key="8">
    <source>
        <dbReference type="ARBA" id="ARBA00023170"/>
    </source>
</evidence>
<gene>
    <name evidence="15" type="primary">Fpr2</name>
    <name evidence="15" type="ORF">GTO92_0018370</name>
</gene>
<keyword evidence="3" id="KW-0597">Phosphoprotein</keyword>
<keyword evidence="5 13" id="KW-1133">Transmembrane helix</keyword>
<evidence type="ECO:0000256" key="12">
    <source>
        <dbReference type="RuleBase" id="RU000688"/>
    </source>
</evidence>
<accession>A0ABS2Z1B7</accession>
<dbReference type="InterPro" id="IPR000276">
    <property type="entry name" value="GPCR_Rhodpsn"/>
</dbReference>
<evidence type="ECO:0000313" key="15">
    <source>
        <dbReference type="EMBL" id="MBN3292544.1"/>
    </source>
</evidence>
<keyword evidence="10 12" id="KW-0807">Transducer</keyword>
<name>A0ABS2Z1B7_POLSE</name>
<keyword evidence="7 13" id="KW-0472">Membrane</keyword>
<evidence type="ECO:0000256" key="7">
    <source>
        <dbReference type="ARBA" id="ARBA00023136"/>
    </source>
</evidence>
<dbReference type="Gene3D" id="1.20.1070.10">
    <property type="entry name" value="Rhodopsin 7-helix transmembrane proteins"/>
    <property type="match status" value="1"/>
</dbReference>
<comment type="similarity">
    <text evidence="12">Belongs to the G-protein coupled receptor 1 family.</text>
</comment>
<feature type="transmembrane region" description="Helical" evidence="13">
    <location>
        <begin position="265"/>
        <end position="286"/>
    </location>
</feature>
<evidence type="ECO:0000256" key="3">
    <source>
        <dbReference type="ARBA" id="ARBA00022553"/>
    </source>
</evidence>
<comment type="caution">
    <text evidence="15">The sequence shown here is derived from an EMBL/GenBank/DDBJ whole genome shotgun (WGS) entry which is preliminary data.</text>
</comment>
<evidence type="ECO:0000256" key="6">
    <source>
        <dbReference type="ARBA" id="ARBA00023040"/>
    </source>
</evidence>
<dbReference type="PRINTS" id="PR00237">
    <property type="entry name" value="GPCRRHODOPSN"/>
</dbReference>
<evidence type="ECO:0000256" key="1">
    <source>
        <dbReference type="ARBA" id="ARBA00004651"/>
    </source>
</evidence>
<evidence type="ECO:0000256" key="9">
    <source>
        <dbReference type="ARBA" id="ARBA00023180"/>
    </source>
</evidence>
<protein>
    <submittedName>
        <fullName evidence="15">FPR2 protein</fullName>
    </submittedName>
</protein>
<dbReference type="InterPro" id="IPR000826">
    <property type="entry name" value="Formyl_rcpt-rel"/>
</dbReference>
<feature type="transmembrane region" description="Helical" evidence="13">
    <location>
        <begin position="55"/>
        <end position="78"/>
    </location>
</feature>
<evidence type="ECO:0000313" key="16">
    <source>
        <dbReference type="Proteomes" id="UP001166052"/>
    </source>
</evidence>
<feature type="transmembrane region" description="Helical" evidence="13">
    <location>
        <begin position="90"/>
        <end position="116"/>
    </location>
</feature>
<keyword evidence="6 12" id="KW-0297">G-protein coupled receptor</keyword>
<feature type="transmembrane region" description="Helical" evidence="13">
    <location>
        <begin position="181"/>
        <end position="206"/>
    </location>
</feature>
<feature type="transmembrane region" description="Helical" evidence="13">
    <location>
        <begin position="137"/>
        <end position="155"/>
    </location>
</feature>
<reference evidence="15" key="1">
    <citation type="journal article" date="2021" name="Cell">
        <title>Tracing the genetic footprints of vertebrate landing in non-teleost ray-finned fishes.</title>
        <authorList>
            <person name="Bi X."/>
            <person name="Wang K."/>
            <person name="Yang L."/>
            <person name="Pan H."/>
            <person name="Jiang H."/>
            <person name="Wei Q."/>
            <person name="Fang M."/>
            <person name="Yu H."/>
            <person name="Zhu C."/>
            <person name="Cai Y."/>
            <person name="He Y."/>
            <person name="Gan X."/>
            <person name="Zeng H."/>
            <person name="Yu D."/>
            <person name="Zhu Y."/>
            <person name="Jiang H."/>
            <person name="Qiu Q."/>
            <person name="Yang H."/>
            <person name="Zhang Y.E."/>
            <person name="Wang W."/>
            <person name="Zhu M."/>
            <person name="He S."/>
            <person name="Zhang G."/>
        </authorList>
    </citation>
    <scope>NUCLEOTIDE SEQUENCE</scope>
    <source>
        <strain evidence="15">Bchr_001</strain>
    </source>
</reference>
<keyword evidence="16" id="KW-1185">Reference proteome</keyword>
<keyword evidence="2" id="KW-1003">Cell membrane</keyword>
<feature type="transmembrane region" description="Helical" evidence="13">
    <location>
        <begin position="20"/>
        <end position="43"/>
    </location>
</feature>
<keyword evidence="9" id="KW-0325">Glycoprotein</keyword>
<feature type="non-terminal residue" evidence="15">
    <location>
        <position position="338"/>
    </location>
</feature>
<evidence type="ECO:0000256" key="11">
    <source>
        <dbReference type="ARBA" id="ARBA00025736"/>
    </source>
</evidence>
<sequence length="338" mass="38174">MYVSLNDTHVSNETTNHMLPSIILGFCFLVGAPGNALVIGVILSQTKRLTFTLRLIANLAVTDLLALLVLPFWIYALVDSWIYGWLGCKILSFVVYCSMYASIFSVLMLSLHRCVLVLAPLWRWKSKGVKLGNRQSGCLLAGLWCASALLTVPVLEPRSVMLRDGRFSCIASAYTSRAHEVALLLLETLLGFVIPFLVIAISYCLISKRITERGFLWRRRLTRLTAWIVFTFFIFWFPYHLVNLVKVGAMLRLSNSEELHIPSVWVNAAGALTFINSCLNPFIYAFTTIRPRKDTHDQSTWKQLCQSCWSQLREDLPSQIGSEESRKAAVRRADSSNS</sequence>
<evidence type="ECO:0000256" key="2">
    <source>
        <dbReference type="ARBA" id="ARBA00022475"/>
    </source>
</evidence>
<dbReference type="PROSITE" id="PS50262">
    <property type="entry name" value="G_PROTEIN_RECEP_F1_2"/>
    <property type="match status" value="1"/>
</dbReference>
<dbReference type="InterPro" id="IPR017452">
    <property type="entry name" value="GPCR_Rhodpsn_7TM"/>
</dbReference>